<feature type="domain" description="Retrotransposon Copia-like N-terminal" evidence="1">
    <location>
        <begin position="128"/>
        <end position="175"/>
    </location>
</feature>
<evidence type="ECO:0000313" key="2">
    <source>
        <dbReference type="EMBL" id="KAK3008684.1"/>
    </source>
</evidence>
<dbReference type="Pfam" id="PF14244">
    <property type="entry name" value="Retrotran_gag_3"/>
    <property type="match status" value="1"/>
</dbReference>
<sequence length="183" mass="20908">MAVCFAVTFVIFPNWMKKRAFSFKGEGELSDYAMTITNETDILSLKSEEEEWIWTVGRLNLKCERVFIAAKLAYTFSLWYQEQATKPNFFSFQTSLETKNGKSIGDLVASANDNQSKAIDITSLYYLHPSDHPGLIFVTHPLSESGDNYFTWRRSFMNSLRSKNKASFVDGTTVKSEIDFSNL</sequence>
<dbReference type="AlphaFoldDB" id="A0AA89ALL4"/>
<comment type="caution">
    <text evidence="2">The sequence shown here is derived from an EMBL/GenBank/DDBJ whole genome shotgun (WGS) entry which is preliminary data.</text>
</comment>
<dbReference type="InterPro" id="IPR029472">
    <property type="entry name" value="Copia-like_N"/>
</dbReference>
<accession>A0AA89ALL4</accession>
<dbReference type="PANTHER" id="PTHR37610:SF97">
    <property type="entry name" value="RETROTRANSPOSON GAG DOMAIN-CONTAINING PROTEIN"/>
    <property type="match status" value="1"/>
</dbReference>
<dbReference type="Proteomes" id="UP001188597">
    <property type="component" value="Unassembled WGS sequence"/>
</dbReference>
<dbReference type="PANTHER" id="PTHR37610">
    <property type="entry name" value="CCHC-TYPE DOMAIN-CONTAINING PROTEIN"/>
    <property type="match status" value="1"/>
</dbReference>
<gene>
    <name evidence="2" type="ORF">RJ639_014976</name>
</gene>
<name>A0AA89ALL4_9ASTE</name>
<proteinExistence type="predicted"/>
<keyword evidence="3" id="KW-1185">Reference proteome</keyword>
<organism evidence="2 3">
    <name type="scientific">Escallonia herrerae</name>
    <dbReference type="NCBI Taxonomy" id="1293975"/>
    <lineage>
        <taxon>Eukaryota</taxon>
        <taxon>Viridiplantae</taxon>
        <taxon>Streptophyta</taxon>
        <taxon>Embryophyta</taxon>
        <taxon>Tracheophyta</taxon>
        <taxon>Spermatophyta</taxon>
        <taxon>Magnoliopsida</taxon>
        <taxon>eudicotyledons</taxon>
        <taxon>Gunneridae</taxon>
        <taxon>Pentapetalae</taxon>
        <taxon>asterids</taxon>
        <taxon>campanulids</taxon>
        <taxon>Escalloniales</taxon>
        <taxon>Escalloniaceae</taxon>
        <taxon>Escallonia</taxon>
    </lineage>
</organism>
<evidence type="ECO:0000259" key="1">
    <source>
        <dbReference type="Pfam" id="PF14244"/>
    </source>
</evidence>
<protein>
    <recommendedName>
        <fullName evidence="1">Retrotransposon Copia-like N-terminal domain-containing protein</fullName>
    </recommendedName>
</protein>
<dbReference type="EMBL" id="JAVXUP010001727">
    <property type="protein sequence ID" value="KAK3008684.1"/>
    <property type="molecule type" value="Genomic_DNA"/>
</dbReference>
<evidence type="ECO:0000313" key="3">
    <source>
        <dbReference type="Proteomes" id="UP001188597"/>
    </source>
</evidence>
<reference evidence="2" key="1">
    <citation type="submission" date="2022-12" db="EMBL/GenBank/DDBJ databases">
        <title>Draft genome assemblies for two species of Escallonia (Escalloniales).</title>
        <authorList>
            <person name="Chanderbali A."/>
            <person name="Dervinis C."/>
            <person name="Anghel I."/>
            <person name="Soltis D."/>
            <person name="Soltis P."/>
            <person name="Zapata F."/>
        </authorList>
    </citation>
    <scope>NUCLEOTIDE SEQUENCE</scope>
    <source>
        <strain evidence="2">UCBG64.0493</strain>
        <tissue evidence="2">Leaf</tissue>
    </source>
</reference>